<protein>
    <submittedName>
        <fullName evidence="2">Amidohydrolase family protein</fullName>
    </submittedName>
</protein>
<dbReference type="CDD" id="cd01299">
    <property type="entry name" value="Met_dep_hydrolase_A"/>
    <property type="match status" value="1"/>
</dbReference>
<dbReference type="Pfam" id="PF01979">
    <property type="entry name" value="Amidohydro_1"/>
    <property type="match status" value="1"/>
</dbReference>
<dbReference type="InterPro" id="IPR006680">
    <property type="entry name" value="Amidohydro-rel"/>
</dbReference>
<proteinExistence type="predicted"/>
<evidence type="ECO:0000313" key="2">
    <source>
        <dbReference type="EMBL" id="MDD0814604.1"/>
    </source>
</evidence>
<feature type="domain" description="Amidohydrolase-related" evidence="1">
    <location>
        <begin position="56"/>
        <end position="396"/>
    </location>
</feature>
<comment type="caution">
    <text evidence="2">The sequence shown here is derived from an EMBL/GenBank/DDBJ whole genome shotgun (WGS) entry which is preliminary data.</text>
</comment>
<dbReference type="SUPFAM" id="SSF51338">
    <property type="entry name" value="Composite domain of metallo-dependent hydrolases"/>
    <property type="match status" value="1"/>
</dbReference>
<name>A0ABT5MFD5_9BURK</name>
<accession>A0ABT5MFD5</accession>
<dbReference type="PANTHER" id="PTHR43135:SF3">
    <property type="entry name" value="ALPHA-D-RIBOSE 1-METHYLPHOSPHONATE 5-TRIPHOSPHATE DIPHOSPHATASE"/>
    <property type="match status" value="1"/>
</dbReference>
<dbReference type="SUPFAM" id="SSF51556">
    <property type="entry name" value="Metallo-dependent hydrolases"/>
    <property type="match status" value="1"/>
</dbReference>
<dbReference type="InterPro" id="IPR032466">
    <property type="entry name" value="Metal_Hydrolase"/>
</dbReference>
<dbReference type="Proteomes" id="UP001528672">
    <property type="component" value="Unassembled WGS sequence"/>
</dbReference>
<gene>
    <name evidence="2" type="ORF">PSQ39_08190</name>
</gene>
<dbReference type="EMBL" id="JAQSIO010000002">
    <property type="protein sequence ID" value="MDD0814604.1"/>
    <property type="molecule type" value="Genomic_DNA"/>
</dbReference>
<dbReference type="Gene3D" id="2.30.40.10">
    <property type="entry name" value="Urease, subunit C, domain 1"/>
    <property type="match status" value="1"/>
</dbReference>
<dbReference type="Gene3D" id="3.20.20.140">
    <property type="entry name" value="Metal-dependent hydrolases"/>
    <property type="match status" value="1"/>
</dbReference>
<dbReference type="InterPro" id="IPR011059">
    <property type="entry name" value="Metal-dep_hydrolase_composite"/>
</dbReference>
<dbReference type="InterPro" id="IPR057744">
    <property type="entry name" value="OTAase-like"/>
</dbReference>
<dbReference type="InterPro" id="IPR051781">
    <property type="entry name" value="Metallo-dep_Hydrolase"/>
</dbReference>
<organism evidence="2 3">
    <name type="scientific">Curvibacter microcysteis</name>
    <dbReference type="NCBI Taxonomy" id="3026419"/>
    <lineage>
        <taxon>Bacteria</taxon>
        <taxon>Pseudomonadati</taxon>
        <taxon>Pseudomonadota</taxon>
        <taxon>Betaproteobacteria</taxon>
        <taxon>Burkholderiales</taxon>
        <taxon>Comamonadaceae</taxon>
        <taxon>Curvibacter</taxon>
    </lineage>
</organism>
<evidence type="ECO:0000259" key="1">
    <source>
        <dbReference type="Pfam" id="PF01979"/>
    </source>
</evidence>
<dbReference type="PANTHER" id="PTHR43135">
    <property type="entry name" value="ALPHA-D-RIBOSE 1-METHYLPHOSPHONATE 5-TRIPHOSPHATE DIPHOSPHATASE"/>
    <property type="match status" value="1"/>
</dbReference>
<evidence type="ECO:0000313" key="3">
    <source>
        <dbReference type="Proteomes" id="UP001528672"/>
    </source>
</evidence>
<sequence length="411" mass="43091">MASATLFIRQGRVLDTLSLTLSAPSDVLIRDGRIAEMGEALVAPPEAQVIDAAGLTVMPGLIDCHVHTVASSFNLGQMARMPNVFVMLRSLPILKGMLQRGFTTVRDAGGADWSLAEATRTGLVPGPRIFPSGKALSQTGGHGDFRVRSDALDPCSCAYKLGNIGLVVDGVDNCRLAVREEILKGATQIKVMASGGVASPNDPITSLGYSEAELRAMVEEASNAGTYVMAHAYTPRAIARAVRCGVRTIEHGNLVDEDSAKLMAELGAFMVPTLVTYEALALEGASFGLPPESMAKVDGVRSAGKRGLEILARAGVRIGLGSDLLGESQRMQSDELKLRADVLGNGAALQQATVIGAEILGQSGQLGHLAPGAVADVLLVRGNPLQDISCLLGQGEHIVQIIQDGRLVKRD</sequence>
<keyword evidence="3" id="KW-1185">Reference proteome</keyword>
<reference evidence="2 3" key="1">
    <citation type="submission" date="2023-02" db="EMBL/GenBank/DDBJ databases">
        <title>Bacterial whole genome sequence for Curvibacter sp. HBC28.</title>
        <authorList>
            <person name="Le V."/>
            <person name="Ko S.-R."/>
            <person name="Ahn C.-Y."/>
            <person name="Oh H.-M."/>
        </authorList>
    </citation>
    <scope>NUCLEOTIDE SEQUENCE [LARGE SCALE GENOMIC DNA]</scope>
    <source>
        <strain evidence="2 3">HBC28</strain>
    </source>
</reference>
<dbReference type="RefSeq" id="WP_273926247.1">
    <property type="nucleotide sequence ID" value="NZ_JAQSIO010000002.1"/>
</dbReference>